<sequence length="133" mass="15285">MVKIMKYDRSMPSDELRQCADPTYLQLYHSRDVDKDEHDNNGNAKTINEDRYPPPPKKKNIAEARMAKVVIIMALMWGKVITRPSLFLDMELLRDVEHAIEDGGCDGHQRGTPLLIEFIAAINHVVFLHDNEL</sequence>
<evidence type="ECO:0000313" key="3">
    <source>
        <dbReference type="EMBL" id="BAD54476.1"/>
    </source>
</evidence>
<dbReference type="EMBL" id="AP004749">
    <property type="protein sequence ID" value="BAD54216.1"/>
    <property type="molecule type" value="Genomic_DNA"/>
</dbReference>
<reference evidence="4" key="4">
    <citation type="journal article" date="2008" name="Nucleic Acids Res.">
        <title>The rice annotation project database (RAP-DB): 2008 update.</title>
        <authorList>
            <consortium name="The rice annotation project (RAP)"/>
        </authorList>
    </citation>
    <scope>GENOME REANNOTATION</scope>
    <source>
        <strain evidence="4">cv. Nipponbare</strain>
    </source>
</reference>
<evidence type="ECO:0000256" key="1">
    <source>
        <dbReference type="SAM" id="MobiDB-lite"/>
    </source>
</evidence>
<organism evidence="3 4">
    <name type="scientific">Oryza sativa subsp. japonica</name>
    <name type="common">Rice</name>
    <dbReference type="NCBI Taxonomy" id="39947"/>
    <lineage>
        <taxon>Eukaryota</taxon>
        <taxon>Viridiplantae</taxon>
        <taxon>Streptophyta</taxon>
        <taxon>Embryophyta</taxon>
        <taxon>Tracheophyta</taxon>
        <taxon>Spermatophyta</taxon>
        <taxon>Magnoliopsida</taxon>
        <taxon>Liliopsida</taxon>
        <taxon>Poales</taxon>
        <taxon>Poaceae</taxon>
        <taxon>BOP clade</taxon>
        <taxon>Oryzoideae</taxon>
        <taxon>Oryzeae</taxon>
        <taxon>Oryzinae</taxon>
        <taxon>Oryza</taxon>
        <taxon>Oryza sativa</taxon>
    </lineage>
</organism>
<feature type="compositionally biased region" description="Basic and acidic residues" evidence="1">
    <location>
        <begin position="30"/>
        <end position="40"/>
    </location>
</feature>
<accession>Q5Z6B5</accession>
<protein>
    <submittedName>
        <fullName evidence="3">Uncharacterized protein</fullName>
    </submittedName>
</protein>
<proteinExistence type="predicted"/>
<gene>
    <name evidence="2" type="ORF">P0410C01.7</name>
    <name evidence="3" type="ORF">P0438E12.28</name>
</gene>
<evidence type="ECO:0000313" key="4">
    <source>
        <dbReference type="Proteomes" id="UP000000763"/>
    </source>
</evidence>
<name>Q5Z6B5_ORYSJ</name>
<dbReference type="AlphaFoldDB" id="Q5Z6B5"/>
<evidence type="ECO:0000313" key="2">
    <source>
        <dbReference type="EMBL" id="BAD54216.1"/>
    </source>
</evidence>
<reference evidence="4" key="3">
    <citation type="journal article" date="2005" name="Nature">
        <title>The map-based sequence of the rice genome.</title>
        <authorList>
            <consortium name="International rice genome sequencing project (IRGSP)"/>
            <person name="Matsumoto T."/>
            <person name="Wu J."/>
            <person name="Kanamori H."/>
            <person name="Katayose Y."/>
            <person name="Fujisawa M."/>
            <person name="Namiki N."/>
            <person name="Mizuno H."/>
            <person name="Yamamoto K."/>
            <person name="Antonio B.A."/>
            <person name="Baba T."/>
            <person name="Sakata K."/>
            <person name="Nagamura Y."/>
            <person name="Aoki H."/>
            <person name="Arikawa K."/>
            <person name="Arita K."/>
            <person name="Bito T."/>
            <person name="Chiden Y."/>
            <person name="Fujitsuka N."/>
            <person name="Fukunaka R."/>
            <person name="Hamada M."/>
            <person name="Harada C."/>
            <person name="Hayashi A."/>
            <person name="Hijishita S."/>
            <person name="Honda M."/>
            <person name="Hosokawa S."/>
            <person name="Ichikawa Y."/>
            <person name="Idonuma A."/>
            <person name="Iijima M."/>
            <person name="Ikeda M."/>
            <person name="Ikeno M."/>
            <person name="Ito K."/>
            <person name="Ito S."/>
            <person name="Ito T."/>
            <person name="Ito Y."/>
            <person name="Ito Y."/>
            <person name="Iwabuchi A."/>
            <person name="Kamiya K."/>
            <person name="Karasawa W."/>
            <person name="Kurita K."/>
            <person name="Katagiri S."/>
            <person name="Kikuta A."/>
            <person name="Kobayashi H."/>
            <person name="Kobayashi N."/>
            <person name="Machita K."/>
            <person name="Maehara T."/>
            <person name="Masukawa M."/>
            <person name="Mizubayashi T."/>
            <person name="Mukai Y."/>
            <person name="Nagasaki H."/>
            <person name="Nagata Y."/>
            <person name="Naito S."/>
            <person name="Nakashima M."/>
            <person name="Nakama Y."/>
            <person name="Nakamichi Y."/>
            <person name="Nakamura M."/>
            <person name="Meguro A."/>
            <person name="Negishi M."/>
            <person name="Ohta I."/>
            <person name="Ohta T."/>
            <person name="Okamoto M."/>
            <person name="Ono N."/>
            <person name="Saji S."/>
            <person name="Sakaguchi M."/>
            <person name="Sakai K."/>
            <person name="Shibata M."/>
            <person name="Shimokawa T."/>
            <person name="Song J."/>
            <person name="Takazaki Y."/>
            <person name="Terasawa K."/>
            <person name="Tsugane M."/>
            <person name="Tsuji K."/>
            <person name="Ueda S."/>
            <person name="Waki K."/>
            <person name="Yamagata H."/>
            <person name="Yamamoto M."/>
            <person name="Yamamoto S."/>
            <person name="Yamane H."/>
            <person name="Yoshiki S."/>
            <person name="Yoshihara R."/>
            <person name="Yukawa K."/>
            <person name="Zhong H."/>
            <person name="Yano M."/>
            <person name="Yuan Q."/>
            <person name="Ouyang S."/>
            <person name="Liu J."/>
            <person name="Jones K.M."/>
            <person name="Gansberger K."/>
            <person name="Moffat K."/>
            <person name="Hill J."/>
            <person name="Bera J."/>
            <person name="Fadrosh D."/>
            <person name="Jin S."/>
            <person name="Johri S."/>
            <person name="Kim M."/>
            <person name="Overton L."/>
            <person name="Reardon M."/>
            <person name="Tsitrin T."/>
            <person name="Vuong H."/>
            <person name="Weaver B."/>
            <person name="Ciecko A."/>
            <person name="Tallon L."/>
            <person name="Jackson J."/>
            <person name="Pai G."/>
            <person name="Aken S.V."/>
            <person name="Utterback T."/>
            <person name="Reidmuller S."/>
            <person name="Feldblyum T."/>
            <person name="Hsiao J."/>
            <person name="Zismann V."/>
            <person name="Iobst S."/>
            <person name="de Vazeille A.R."/>
            <person name="Buell C.R."/>
            <person name="Ying K."/>
            <person name="Li Y."/>
            <person name="Lu T."/>
            <person name="Huang Y."/>
            <person name="Zhao Q."/>
            <person name="Feng Q."/>
            <person name="Zhang L."/>
            <person name="Zhu J."/>
            <person name="Weng Q."/>
            <person name="Mu J."/>
            <person name="Lu Y."/>
            <person name="Fan D."/>
            <person name="Liu Y."/>
            <person name="Guan J."/>
            <person name="Zhang Y."/>
            <person name="Yu S."/>
            <person name="Liu X."/>
            <person name="Zhang Y."/>
            <person name="Hong G."/>
            <person name="Han B."/>
            <person name="Choisne N."/>
            <person name="Demange N."/>
            <person name="Orjeda G."/>
            <person name="Samain S."/>
            <person name="Cattolico L."/>
            <person name="Pelletier E."/>
            <person name="Couloux A."/>
            <person name="Segurens B."/>
            <person name="Wincker P."/>
            <person name="D'Hont A."/>
            <person name="Scarpelli C."/>
            <person name="Weissenbach J."/>
            <person name="Salanoubat M."/>
            <person name="Quetier F."/>
            <person name="Yu Y."/>
            <person name="Kim H.R."/>
            <person name="Rambo T."/>
            <person name="Currie J."/>
            <person name="Collura K."/>
            <person name="Luo M."/>
            <person name="Yang T."/>
            <person name="Ammiraju J.S.S."/>
            <person name="Engler F."/>
            <person name="Soderlund C."/>
            <person name="Wing R.A."/>
            <person name="Palmer L.E."/>
            <person name="de la Bastide M."/>
            <person name="Spiegel L."/>
            <person name="Nascimento L."/>
            <person name="Zutavern T."/>
            <person name="O'Shaughnessy A."/>
            <person name="Dike S."/>
            <person name="Dedhia N."/>
            <person name="Preston R."/>
            <person name="Balija V."/>
            <person name="McCombie W.R."/>
            <person name="Chow T."/>
            <person name="Chen H."/>
            <person name="Chung M."/>
            <person name="Chen C."/>
            <person name="Shaw J."/>
            <person name="Wu H."/>
            <person name="Hsiao K."/>
            <person name="Chao Y."/>
            <person name="Chu M."/>
            <person name="Cheng C."/>
            <person name="Hour A."/>
            <person name="Lee P."/>
            <person name="Lin S."/>
            <person name="Lin Y."/>
            <person name="Liou J."/>
            <person name="Liu S."/>
            <person name="Hsing Y."/>
            <person name="Raghuvanshi S."/>
            <person name="Mohanty A."/>
            <person name="Bharti A.K."/>
            <person name="Gaur A."/>
            <person name="Gupta V."/>
            <person name="Kumar D."/>
            <person name="Ravi V."/>
            <person name="Vij S."/>
            <person name="Kapur A."/>
            <person name="Khurana P."/>
            <person name="Khurana P."/>
            <person name="Khurana J.P."/>
            <person name="Tyagi A.K."/>
            <person name="Gaikwad K."/>
            <person name="Singh A."/>
            <person name="Dalal V."/>
            <person name="Srivastava S."/>
            <person name="Dixit A."/>
            <person name="Pal A.K."/>
            <person name="Ghazi I.A."/>
            <person name="Yadav M."/>
            <person name="Pandit A."/>
            <person name="Bhargava A."/>
            <person name="Sureshbabu K."/>
            <person name="Batra K."/>
            <person name="Sharma T.R."/>
            <person name="Mohapatra T."/>
            <person name="Singh N.K."/>
            <person name="Messing J."/>
            <person name="Nelson A.B."/>
            <person name="Fuks G."/>
            <person name="Kavchok S."/>
            <person name="Keizer G."/>
            <person name="Linton E."/>
            <person name="Llaca V."/>
            <person name="Song R."/>
            <person name="Tanyolac B."/>
            <person name="Young S."/>
            <person name="Ho-Il K."/>
            <person name="Hahn J.H."/>
            <person name="Sangsakoo G."/>
            <person name="Vanavichit A."/>
            <person name="de Mattos Luiz.A.T."/>
            <person name="Zimmer P.D."/>
            <person name="Malone G."/>
            <person name="Dellagostin O."/>
            <person name="de Oliveira A.C."/>
            <person name="Bevan M."/>
            <person name="Bancroft I."/>
            <person name="Minx P."/>
            <person name="Cordum H."/>
            <person name="Wilson R."/>
            <person name="Cheng Z."/>
            <person name="Jin W."/>
            <person name="Jiang J."/>
            <person name="Leong S.A."/>
            <person name="Iwama H."/>
            <person name="Gojobori T."/>
            <person name="Itoh T."/>
            <person name="Niimura Y."/>
            <person name="Fujii Y."/>
            <person name="Habara T."/>
            <person name="Sakai H."/>
            <person name="Sato Y."/>
            <person name="Wilson G."/>
            <person name="Kumar K."/>
            <person name="McCouch S."/>
            <person name="Juretic N."/>
            <person name="Hoen D."/>
            <person name="Wright S."/>
            <person name="Bruskiewich R."/>
            <person name="Bureau T."/>
            <person name="Miyao A."/>
            <person name="Hirochika H."/>
            <person name="Nishikawa T."/>
            <person name="Kadowaki K."/>
            <person name="Sugiura M."/>
            <person name="Burr B."/>
            <person name="Sasaki T."/>
        </authorList>
    </citation>
    <scope>NUCLEOTIDE SEQUENCE [LARGE SCALE GENOMIC DNA]</scope>
    <source>
        <strain evidence="4">cv. Nipponbare</strain>
    </source>
</reference>
<dbReference type="Proteomes" id="UP000000763">
    <property type="component" value="Chromosome 6"/>
</dbReference>
<reference evidence="3" key="2">
    <citation type="submission" date="2002-06" db="EMBL/GenBank/DDBJ databases">
        <title>Oryza sativa nipponbare(GA3) genomic DNA, chromosome 6, PAC clone:P0438E12.</title>
        <authorList>
            <person name="Sasaki T."/>
            <person name="Matsumoto T."/>
            <person name="Katayose Y."/>
        </authorList>
    </citation>
    <scope>NUCLEOTIDE SEQUENCE</scope>
</reference>
<reference evidence="2" key="1">
    <citation type="submission" date="2002-02" db="EMBL/GenBank/DDBJ databases">
        <title>Oryza sativa nipponbare(GA3) genomic DNA, chromosome 6, PAC clone:P0410C01.</title>
        <authorList>
            <person name="Sasaki T."/>
            <person name="Matsumoto T."/>
            <person name="Yamamoto K."/>
        </authorList>
    </citation>
    <scope>NUCLEOTIDE SEQUENCE</scope>
</reference>
<dbReference type="EMBL" id="AP005450">
    <property type="protein sequence ID" value="BAD54476.1"/>
    <property type="molecule type" value="Genomic_DNA"/>
</dbReference>
<feature type="region of interest" description="Disordered" evidence="1">
    <location>
        <begin position="30"/>
        <end position="58"/>
    </location>
</feature>